<evidence type="ECO:0000256" key="1">
    <source>
        <dbReference type="PROSITE-ProRule" id="PRU01360"/>
    </source>
</evidence>
<dbReference type="Pfam" id="PF07715">
    <property type="entry name" value="Plug"/>
    <property type="match status" value="1"/>
</dbReference>
<dbReference type="InterPro" id="IPR000531">
    <property type="entry name" value="Beta-barrel_TonB"/>
</dbReference>
<keyword evidence="2" id="KW-0798">TonB box</keyword>
<dbReference type="Pfam" id="PF00593">
    <property type="entry name" value="TonB_dep_Rec_b-barrel"/>
    <property type="match status" value="1"/>
</dbReference>
<keyword evidence="4" id="KW-0732">Signal</keyword>
<feature type="signal peptide" evidence="4">
    <location>
        <begin position="1"/>
        <end position="22"/>
    </location>
</feature>
<organism evidence="7 8">
    <name type="scientific">Brevundimonas nasdae</name>
    <dbReference type="NCBI Taxonomy" id="172043"/>
    <lineage>
        <taxon>Bacteria</taxon>
        <taxon>Pseudomonadati</taxon>
        <taxon>Pseudomonadota</taxon>
        <taxon>Alphaproteobacteria</taxon>
        <taxon>Caulobacterales</taxon>
        <taxon>Caulobacteraceae</taxon>
        <taxon>Brevundimonas</taxon>
    </lineage>
</organism>
<keyword evidence="1" id="KW-1134">Transmembrane beta strand</keyword>
<evidence type="ECO:0000259" key="5">
    <source>
        <dbReference type="Pfam" id="PF00593"/>
    </source>
</evidence>
<protein>
    <submittedName>
        <fullName evidence="7">TonB-dependent receptor</fullName>
    </submittedName>
</protein>
<dbReference type="GeneID" id="94376690"/>
<evidence type="ECO:0000313" key="7">
    <source>
        <dbReference type="EMBL" id="QYC09954.1"/>
    </source>
</evidence>
<comment type="subcellular location">
    <subcellularLocation>
        <location evidence="1">Cell outer membrane</location>
        <topology evidence="1">Multi-pass membrane protein</topology>
    </subcellularLocation>
</comment>
<dbReference type="PANTHER" id="PTHR30069:SF40">
    <property type="entry name" value="TONB-DEPENDENT RECEPTOR NMB0964-RELATED"/>
    <property type="match status" value="1"/>
</dbReference>
<sequence length="694" mass="74554">MRTKTMLLSAAATLAITTTAHAAPLPQSAPPSGSAVAKVDDVIVTADPLNRSGDQVVSSVAVLSGDNLVHRREATLGDTLNGLPGVSSDTFGGGASRPVIRGQTAPRVKVLSSGSALLDASEVSPDHAVGGETLLLQGVEILRGPSALLYGGGAIGGAVNLIDRKIPTAIPPRGGEGAAEVRIGSGDNEEAAVAGLTAGGNGFAVRIEAARRKTDDYRVPDWSEKRLDGSANDSRTATLGASWIGSRGYLGVAYTQQNSTYGLPGHSHEYESCHPHGTHLHCGGHGHDHDEDGHDHDHDHEHGHGHAPTVDLVSRRTDVRGELRDPFAGVERIRFRGGYTDYAHDERDDGQITTTFTNRGYDARVEVQHAPIGRLRGVIGGQVARSDFAAEGLESFIRPSRTETSALFVLETFDAGAWTFEGAVRQEWQKTGARGDIAVASRPDRDFQPFSASIGANWRFAPDYVLSLSAARSQRAPNIQELYARGVHLATNTYELGSVDLKTESVVSLEAGIKKTQGQTTFGVSAYRYAYDGYIYADTLDRFEDFRLIRYTQHDATFTGVEAEATHRFVPNLSATVFGDYVRAELDDGGDLPRIPAGRLGARTDMIQGPWSGSVEYVRVFEQDRVASYETTTPGYNMVNATAAYDFDLGPTEAQIYVRGTNLLNELAFNHASFISDLAPLRGRNLVLGVRARF</sequence>
<gene>
    <name evidence="7" type="ORF">KWG56_15480</name>
</gene>
<keyword evidence="1" id="KW-0812">Transmembrane</keyword>
<feature type="region of interest" description="Disordered" evidence="3">
    <location>
        <begin position="284"/>
        <end position="316"/>
    </location>
</feature>
<feature type="compositionally biased region" description="Basic and acidic residues" evidence="3">
    <location>
        <begin position="285"/>
        <end position="304"/>
    </location>
</feature>
<dbReference type="EMBL" id="CP080034">
    <property type="protein sequence ID" value="QYC09954.1"/>
    <property type="molecule type" value="Genomic_DNA"/>
</dbReference>
<dbReference type="PANTHER" id="PTHR30069">
    <property type="entry name" value="TONB-DEPENDENT OUTER MEMBRANE RECEPTOR"/>
    <property type="match status" value="1"/>
</dbReference>
<evidence type="ECO:0000256" key="3">
    <source>
        <dbReference type="SAM" id="MobiDB-lite"/>
    </source>
</evidence>
<comment type="similarity">
    <text evidence="1 2">Belongs to the TonB-dependent receptor family.</text>
</comment>
<keyword evidence="1" id="KW-0813">Transport</keyword>
<reference evidence="7 8" key="1">
    <citation type="submission" date="2021-07" db="EMBL/GenBank/DDBJ databases">
        <title>Isolation and characterization of bacteria from a gold mining with a capacity of golden bioaccumulation.</title>
        <authorList>
            <person name="Yang X.J."/>
        </authorList>
    </citation>
    <scope>NUCLEOTIDE SEQUENCE [LARGE SCALE GENOMIC DNA]</scope>
    <source>
        <strain evidence="7 8">Au29</strain>
    </source>
</reference>
<keyword evidence="8" id="KW-1185">Reference proteome</keyword>
<evidence type="ECO:0000259" key="6">
    <source>
        <dbReference type="Pfam" id="PF07715"/>
    </source>
</evidence>
<keyword evidence="1" id="KW-0998">Cell outer membrane</keyword>
<name>A0ABX8TH19_9CAUL</name>
<dbReference type="RefSeq" id="WP_219352823.1">
    <property type="nucleotide sequence ID" value="NZ_CP080034.1"/>
</dbReference>
<evidence type="ECO:0000256" key="2">
    <source>
        <dbReference type="RuleBase" id="RU003357"/>
    </source>
</evidence>
<keyword evidence="7" id="KW-0675">Receptor</keyword>
<dbReference type="PROSITE" id="PS52016">
    <property type="entry name" value="TONB_DEPENDENT_REC_3"/>
    <property type="match status" value="1"/>
</dbReference>
<dbReference type="InterPro" id="IPR039426">
    <property type="entry name" value="TonB-dep_rcpt-like"/>
</dbReference>
<keyword evidence="1 2" id="KW-0472">Membrane</keyword>
<accession>A0ABX8TH19</accession>
<dbReference type="Proteomes" id="UP000824334">
    <property type="component" value="Chromosome"/>
</dbReference>
<evidence type="ECO:0000313" key="8">
    <source>
        <dbReference type="Proteomes" id="UP000824334"/>
    </source>
</evidence>
<dbReference type="InterPro" id="IPR012910">
    <property type="entry name" value="Plug_dom"/>
</dbReference>
<proteinExistence type="inferred from homology"/>
<feature type="domain" description="TonB-dependent receptor-like beta-barrel" evidence="5">
    <location>
        <begin position="281"/>
        <end position="663"/>
    </location>
</feature>
<feature type="domain" description="TonB-dependent receptor plug" evidence="6">
    <location>
        <begin position="56"/>
        <end position="158"/>
    </location>
</feature>
<evidence type="ECO:0000256" key="4">
    <source>
        <dbReference type="SAM" id="SignalP"/>
    </source>
</evidence>
<feature type="chain" id="PRO_5046445207" evidence="4">
    <location>
        <begin position="23"/>
        <end position="694"/>
    </location>
</feature>